<gene>
    <name evidence="1" type="ORF">A8C56_16000</name>
</gene>
<evidence type="ECO:0000313" key="2">
    <source>
        <dbReference type="Proteomes" id="UP000077667"/>
    </source>
</evidence>
<proteinExistence type="predicted"/>
<reference evidence="1 2" key="1">
    <citation type="submission" date="2016-05" db="EMBL/GenBank/DDBJ databases">
        <title>Niabella ginsenosidivorans BS26 whole genome sequencing.</title>
        <authorList>
            <person name="Im W.T."/>
            <person name="Siddiqi M.Z."/>
        </authorList>
    </citation>
    <scope>NUCLEOTIDE SEQUENCE [LARGE SCALE GENOMIC DNA]</scope>
    <source>
        <strain evidence="1 2">BS26</strain>
    </source>
</reference>
<keyword evidence="2" id="KW-1185">Reference proteome</keyword>
<organism evidence="1 2">
    <name type="scientific">Niabella ginsenosidivorans</name>
    <dbReference type="NCBI Taxonomy" id="1176587"/>
    <lineage>
        <taxon>Bacteria</taxon>
        <taxon>Pseudomonadati</taxon>
        <taxon>Bacteroidota</taxon>
        <taxon>Chitinophagia</taxon>
        <taxon>Chitinophagales</taxon>
        <taxon>Chitinophagaceae</taxon>
        <taxon>Niabella</taxon>
    </lineage>
</organism>
<dbReference type="AlphaFoldDB" id="A0A1A9I6E2"/>
<name>A0A1A9I6E2_9BACT</name>
<protein>
    <submittedName>
        <fullName evidence="1">Uncharacterized protein</fullName>
    </submittedName>
</protein>
<dbReference type="EMBL" id="CP015772">
    <property type="protein sequence ID" value="ANH82261.1"/>
    <property type="molecule type" value="Genomic_DNA"/>
</dbReference>
<evidence type="ECO:0000313" key="1">
    <source>
        <dbReference type="EMBL" id="ANH82261.1"/>
    </source>
</evidence>
<dbReference type="KEGG" id="nia:A8C56_16000"/>
<dbReference type="STRING" id="1176587.A8C56_16000"/>
<dbReference type="Proteomes" id="UP000077667">
    <property type="component" value="Chromosome"/>
</dbReference>
<sequence>MSFHGEIVVDNEKVAAETKAYKMILPILSFTDETGAVIREQEIGANYKQVKLHSTQIVESELERIKNGSDLQHLAQHQ</sequence>
<accession>A0A1A9I6E2</accession>